<gene>
    <name evidence="2" type="ORF">A2904_01315</name>
</gene>
<sequence>MQEKQLINKLKELQQIKPRKDWVILVKNQIISQPEKKQTHRFSDFLSVFPALVYQRKLAYAFATFLFVMVGMFGLSQYQVTEQPQTAFVSQENQLQNNFETANKKLDDLTQIVKDNKTENIAPAIKDFQASISEATRSLISNISQKNSKSIKDIAIQVKKIEDNKKQLQTLGVDLGATKESKDLNDALAPLVQQEINDLEKTTLTEDQQKIMQEVKDLYADGKYSDALEGILMLNN</sequence>
<evidence type="ECO:0000313" key="2">
    <source>
        <dbReference type="EMBL" id="OGZ70039.1"/>
    </source>
</evidence>
<dbReference type="Proteomes" id="UP000176308">
    <property type="component" value="Unassembled WGS sequence"/>
</dbReference>
<feature type="transmembrane region" description="Helical" evidence="1">
    <location>
        <begin position="58"/>
        <end position="78"/>
    </location>
</feature>
<dbReference type="AlphaFoldDB" id="A0A1G2I5T7"/>
<proteinExistence type="predicted"/>
<evidence type="ECO:0000256" key="1">
    <source>
        <dbReference type="SAM" id="Phobius"/>
    </source>
</evidence>
<reference evidence="2 3" key="1">
    <citation type="journal article" date="2016" name="Nat. Commun.">
        <title>Thousands of microbial genomes shed light on interconnected biogeochemical processes in an aquifer system.</title>
        <authorList>
            <person name="Anantharaman K."/>
            <person name="Brown C.T."/>
            <person name="Hug L.A."/>
            <person name="Sharon I."/>
            <person name="Castelle C.J."/>
            <person name="Probst A.J."/>
            <person name="Thomas B.C."/>
            <person name="Singh A."/>
            <person name="Wilkins M.J."/>
            <person name="Karaoz U."/>
            <person name="Brodie E.L."/>
            <person name="Williams K.H."/>
            <person name="Hubbard S.S."/>
            <person name="Banfield J.F."/>
        </authorList>
    </citation>
    <scope>NUCLEOTIDE SEQUENCE [LARGE SCALE GENOMIC DNA]</scope>
</reference>
<keyword evidence="1" id="KW-0812">Transmembrane</keyword>
<comment type="caution">
    <text evidence="2">The sequence shown here is derived from an EMBL/GenBank/DDBJ whole genome shotgun (WGS) entry which is preliminary data.</text>
</comment>
<protein>
    <recommendedName>
        <fullName evidence="4">DUF5667 domain-containing protein</fullName>
    </recommendedName>
</protein>
<organism evidence="2 3">
    <name type="scientific">Candidatus Staskawiczbacteria bacterium RIFCSPLOWO2_01_FULL_33_9</name>
    <dbReference type="NCBI Taxonomy" id="1802211"/>
    <lineage>
        <taxon>Bacteria</taxon>
        <taxon>Candidatus Staskawicziibacteriota</taxon>
    </lineage>
</organism>
<evidence type="ECO:0000313" key="3">
    <source>
        <dbReference type="Proteomes" id="UP000176308"/>
    </source>
</evidence>
<name>A0A1G2I5T7_9BACT</name>
<keyword evidence="1" id="KW-0472">Membrane</keyword>
<evidence type="ECO:0008006" key="4">
    <source>
        <dbReference type="Google" id="ProtNLM"/>
    </source>
</evidence>
<keyword evidence="1" id="KW-1133">Transmembrane helix</keyword>
<accession>A0A1G2I5T7</accession>
<dbReference type="EMBL" id="MHOX01000037">
    <property type="protein sequence ID" value="OGZ70039.1"/>
    <property type="molecule type" value="Genomic_DNA"/>
</dbReference>